<organism evidence="1 2">
    <name type="scientific">Streptosporangium becharense</name>
    <dbReference type="NCBI Taxonomy" id="1816182"/>
    <lineage>
        <taxon>Bacteria</taxon>
        <taxon>Bacillati</taxon>
        <taxon>Actinomycetota</taxon>
        <taxon>Actinomycetes</taxon>
        <taxon>Streptosporangiales</taxon>
        <taxon>Streptosporangiaceae</taxon>
        <taxon>Streptosporangium</taxon>
    </lineage>
</organism>
<proteinExistence type="predicted"/>
<evidence type="ECO:0000313" key="1">
    <source>
        <dbReference type="EMBL" id="MBB5822162.1"/>
    </source>
</evidence>
<comment type="caution">
    <text evidence="1">The sequence shown here is derived from an EMBL/GenBank/DDBJ whole genome shotgun (WGS) entry which is preliminary data.</text>
</comment>
<sequence>MRPISARGDGIELRIGRQSALGPIEAWLTRIREFRGKIMYDNGRRPYFCDDVGRYIDAEEIDFGSWHISAHLGSDTRIAACVRLVPPELSSLFKSRRYLGPRWREETIAAMAPDNESIFEVGRLLLSGRVHDGELADTLLAAAIAVGRVFDAGLLVGVAFADSGWHRRTGWVEHPEADRYSSFYGETMRLVSRAPRGGTPEYERLVTDLQRRVEEILPEDSGLAVLRL</sequence>
<gene>
    <name evidence="1" type="ORF">F4562_005224</name>
</gene>
<dbReference type="SUPFAM" id="SSF55729">
    <property type="entry name" value="Acyl-CoA N-acyltransferases (Nat)"/>
    <property type="match status" value="1"/>
</dbReference>
<dbReference type="InterPro" id="IPR016181">
    <property type="entry name" value="Acyl_CoA_acyltransferase"/>
</dbReference>
<reference evidence="1 2" key="1">
    <citation type="submission" date="2020-08" db="EMBL/GenBank/DDBJ databases">
        <title>Sequencing the genomes of 1000 actinobacteria strains.</title>
        <authorList>
            <person name="Klenk H.-P."/>
        </authorList>
    </citation>
    <scope>NUCLEOTIDE SEQUENCE [LARGE SCALE GENOMIC DNA]</scope>
    <source>
        <strain evidence="1 2">DSM 46887</strain>
    </source>
</reference>
<protein>
    <submittedName>
        <fullName evidence="1">Uncharacterized protein</fullName>
    </submittedName>
</protein>
<keyword evidence="2" id="KW-1185">Reference proteome</keyword>
<dbReference type="Proteomes" id="UP000540685">
    <property type="component" value="Unassembled WGS sequence"/>
</dbReference>
<dbReference type="EMBL" id="JACHMP010000001">
    <property type="protein sequence ID" value="MBB5822162.1"/>
    <property type="molecule type" value="Genomic_DNA"/>
</dbReference>
<evidence type="ECO:0000313" key="2">
    <source>
        <dbReference type="Proteomes" id="UP000540685"/>
    </source>
</evidence>
<dbReference type="AlphaFoldDB" id="A0A7W9MIF5"/>
<dbReference type="RefSeq" id="WP_184544373.1">
    <property type="nucleotide sequence ID" value="NZ_JACHMP010000001.1"/>
</dbReference>
<accession>A0A7W9MIF5</accession>
<name>A0A7W9MIF5_9ACTN</name>